<evidence type="ECO:0000313" key="3">
    <source>
        <dbReference type="EMBL" id="WZN59687.1"/>
    </source>
</evidence>
<evidence type="ECO:0000256" key="1">
    <source>
        <dbReference type="SAM" id="Coils"/>
    </source>
</evidence>
<protein>
    <submittedName>
        <fullName evidence="3">Uncharacterized protein</fullName>
    </submittedName>
</protein>
<dbReference type="Proteomes" id="UP001472866">
    <property type="component" value="Chromosome 02"/>
</dbReference>
<feature type="transmembrane region" description="Helical" evidence="2">
    <location>
        <begin position="28"/>
        <end position="49"/>
    </location>
</feature>
<gene>
    <name evidence="3" type="ORF">HKI87_02g12130</name>
</gene>
<feature type="transmembrane region" description="Helical" evidence="2">
    <location>
        <begin position="221"/>
        <end position="242"/>
    </location>
</feature>
<sequence>MVLAPAKMAAQAARTTLKLTTAPFSLSLRVWVGLLKLVMLTLTLPHMVFRTITSFANDLLGNKLRTEIEGVSQYSKVLRQETHQLQRRLQAYEAELKKSERLREDTFEEMREIRAEVARVFDAVSREKKASHGSVRGERRASFRHARSLRQEPSRLPRWLTHVSVLLALSLLWSSFARGKALEMRSVERKLLITACLPMIWLYIKSLLGHQTGRDDTKNRFVVSSIAWFLVGFLCCTFFHPVRQ</sequence>
<feature type="transmembrane region" description="Helical" evidence="2">
    <location>
        <begin position="191"/>
        <end position="209"/>
    </location>
</feature>
<name>A0AAX4P1G0_9CHLO</name>
<keyword evidence="2" id="KW-1133">Transmembrane helix</keyword>
<dbReference type="EMBL" id="CP151502">
    <property type="protein sequence ID" value="WZN59687.1"/>
    <property type="molecule type" value="Genomic_DNA"/>
</dbReference>
<keyword evidence="2" id="KW-0812">Transmembrane</keyword>
<proteinExistence type="predicted"/>
<organism evidence="3 4">
    <name type="scientific">Chloropicon roscoffensis</name>
    <dbReference type="NCBI Taxonomy" id="1461544"/>
    <lineage>
        <taxon>Eukaryota</taxon>
        <taxon>Viridiplantae</taxon>
        <taxon>Chlorophyta</taxon>
        <taxon>Chloropicophyceae</taxon>
        <taxon>Chloropicales</taxon>
        <taxon>Chloropicaceae</taxon>
        <taxon>Chloropicon</taxon>
    </lineage>
</organism>
<keyword evidence="2" id="KW-0472">Membrane</keyword>
<keyword evidence="4" id="KW-1185">Reference proteome</keyword>
<dbReference type="AlphaFoldDB" id="A0AAX4P1G0"/>
<keyword evidence="1" id="KW-0175">Coiled coil</keyword>
<evidence type="ECO:0000256" key="2">
    <source>
        <dbReference type="SAM" id="Phobius"/>
    </source>
</evidence>
<accession>A0AAX4P1G0</accession>
<evidence type="ECO:0000313" key="4">
    <source>
        <dbReference type="Proteomes" id="UP001472866"/>
    </source>
</evidence>
<feature type="transmembrane region" description="Helical" evidence="2">
    <location>
        <begin position="159"/>
        <end position="179"/>
    </location>
</feature>
<feature type="coiled-coil region" evidence="1">
    <location>
        <begin position="75"/>
        <end position="116"/>
    </location>
</feature>
<reference evidence="3 4" key="1">
    <citation type="submission" date="2024-03" db="EMBL/GenBank/DDBJ databases">
        <title>Complete genome sequence of the green alga Chloropicon roscoffensis RCC1871.</title>
        <authorList>
            <person name="Lemieux C."/>
            <person name="Pombert J.-F."/>
            <person name="Otis C."/>
            <person name="Turmel M."/>
        </authorList>
    </citation>
    <scope>NUCLEOTIDE SEQUENCE [LARGE SCALE GENOMIC DNA]</scope>
    <source>
        <strain evidence="3 4">RCC1871</strain>
    </source>
</reference>